<protein>
    <submittedName>
        <fullName evidence="2">Uncharacterized protein</fullName>
    </submittedName>
</protein>
<evidence type="ECO:0000256" key="1">
    <source>
        <dbReference type="SAM" id="MobiDB-lite"/>
    </source>
</evidence>
<accession>A0ABS8ZR48</accession>
<gene>
    <name evidence="2" type="ORF">LWC34_40685</name>
</gene>
<proteinExistence type="predicted"/>
<dbReference type="EMBL" id="JAJVCN010000003">
    <property type="protein sequence ID" value="MCE7009086.1"/>
    <property type="molecule type" value="Genomic_DNA"/>
</dbReference>
<dbReference type="Proteomes" id="UP001521150">
    <property type="component" value="Unassembled WGS sequence"/>
</dbReference>
<feature type="region of interest" description="Disordered" evidence="1">
    <location>
        <begin position="1"/>
        <end position="30"/>
    </location>
</feature>
<dbReference type="RefSeq" id="WP_233731008.1">
    <property type="nucleotide sequence ID" value="NZ_JAJVCN010000003.1"/>
</dbReference>
<comment type="caution">
    <text evidence="2">The sequence shown here is derived from an EMBL/GenBank/DDBJ whole genome shotgun (WGS) entry which is preliminary data.</text>
</comment>
<evidence type="ECO:0000313" key="3">
    <source>
        <dbReference type="Proteomes" id="UP001521150"/>
    </source>
</evidence>
<reference evidence="2 3" key="1">
    <citation type="submission" date="2021-12" db="EMBL/GenBank/DDBJ databases">
        <title>Genome sequence of Kibdelosporangium philippinense ATCC 49844.</title>
        <authorList>
            <person name="Fedorov E.A."/>
            <person name="Omeragic M."/>
            <person name="Shalygina K.F."/>
            <person name="Maclea K.S."/>
        </authorList>
    </citation>
    <scope>NUCLEOTIDE SEQUENCE [LARGE SCALE GENOMIC DNA]</scope>
    <source>
        <strain evidence="2 3">ATCC 49844</strain>
    </source>
</reference>
<keyword evidence="3" id="KW-1185">Reference proteome</keyword>
<feature type="compositionally biased region" description="Basic and acidic residues" evidence="1">
    <location>
        <begin position="1"/>
        <end position="12"/>
    </location>
</feature>
<organism evidence="2 3">
    <name type="scientific">Kibdelosporangium philippinense</name>
    <dbReference type="NCBI Taxonomy" id="211113"/>
    <lineage>
        <taxon>Bacteria</taxon>
        <taxon>Bacillati</taxon>
        <taxon>Actinomycetota</taxon>
        <taxon>Actinomycetes</taxon>
        <taxon>Pseudonocardiales</taxon>
        <taxon>Pseudonocardiaceae</taxon>
        <taxon>Kibdelosporangium</taxon>
    </lineage>
</organism>
<evidence type="ECO:0000313" key="2">
    <source>
        <dbReference type="EMBL" id="MCE7009086.1"/>
    </source>
</evidence>
<sequence length="63" mass="6822">MAKAKGNPDRIEPTWPEKPANAAHPVSELAADRQGALSPFGDVTFPLPVEDLGYEHPVTEINK</sequence>
<name>A0ABS8ZR48_9PSEU</name>